<feature type="signal peptide" evidence="1">
    <location>
        <begin position="1"/>
        <end position="24"/>
    </location>
</feature>
<organism evidence="2 3">
    <name type="scientific">Massilia haematophila</name>
    <dbReference type="NCBI Taxonomy" id="457923"/>
    <lineage>
        <taxon>Bacteria</taxon>
        <taxon>Pseudomonadati</taxon>
        <taxon>Pseudomonadota</taxon>
        <taxon>Betaproteobacteria</taxon>
        <taxon>Burkholderiales</taxon>
        <taxon>Oxalobacteraceae</taxon>
        <taxon>Telluria group</taxon>
        <taxon>Massilia</taxon>
    </lineage>
</organism>
<protein>
    <recommendedName>
        <fullName evidence="4">DUF3108 domain-containing protein</fullName>
    </recommendedName>
</protein>
<accession>A0ABV7PF64</accession>
<dbReference type="Proteomes" id="UP001595665">
    <property type="component" value="Unassembled WGS sequence"/>
</dbReference>
<evidence type="ECO:0000256" key="1">
    <source>
        <dbReference type="SAM" id="SignalP"/>
    </source>
</evidence>
<keyword evidence="3" id="KW-1185">Reference proteome</keyword>
<feature type="chain" id="PRO_5046279956" description="DUF3108 domain-containing protein" evidence="1">
    <location>
        <begin position="25"/>
        <end position="233"/>
    </location>
</feature>
<gene>
    <name evidence="2" type="ORF">ACFOPH_00720</name>
</gene>
<evidence type="ECO:0000313" key="2">
    <source>
        <dbReference type="EMBL" id="MFC3456775.1"/>
    </source>
</evidence>
<evidence type="ECO:0008006" key="4">
    <source>
        <dbReference type="Google" id="ProtNLM"/>
    </source>
</evidence>
<comment type="caution">
    <text evidence="2">The sequence shown here is derived from an EMBL/GenBank/DDBJ whole genome shotgun (WGS) entry which is preliminary data.</text>
</comment>
<dbReference type="RefSeq" id="WP_379732847.1">
    <property type="nucleotide sequence ID" value="NZ_JBHRVV010000001.1"/>
</dbReference>
<proteinExistence type="predicted"/>
<reference evidence="3" key="1">
    <citation type="journal article" date="2019" name="Int. J. Syst. Evol. Microbiol.">
        <title>The Global Catalogue of Microorganisms (GCM) 10K type strain sequencing project: providing services to taxonomists for standard genome sequencing and annotation.</title>
        <authorList>
            <consortium name="The Broad Institute Genomics Platform"/>
            <consortium name="The Broad Institute Genome Sequencing Center for Infectious Disease"/>
            <person name="Wu L."/>
            <person name="Ma J."/>
        </authorList>
    </citation>
    <scope>NUCLEOTIDE SEQUENCE [LARGE SCALE GENOMIC DNA]</scope>
    <source>
        <strain evidence="3">CCM 7480</strain>
    </source>
</reference>
<name>A0ABV7PF64_9BURK</name>
<keyword evidence="1" id="KW-0732">Signal</keyword>
<evidence type="ECO:0000313" key="3">
    <source>
        <dbReference type="Proteomes" id="UP001595665"/>
    </source>
</evidence>
<sequence>MARHLIACCSVTLCALGATAPAAAAEWVSYRDAYRAMVVFEKYGGPKNQIQNHLQVAPLTSGVSLEGMQLTLAGKATQVNLPLDPLGRTSFPLLKAAYDDNATLVLDRRIGAFAVRPRVSLLPQADGVYEDATLRTACEQALGFARYVDASLRTRQCGGVRFVFAKRHPGSAAIAVRLHRPDGAGQPLALATGAAFPGDLDEAFPVVVYRFGGAERAQVISANIPLAIVPLFE</sequence>
<dbReference type="EMBL" id="JBHRVV010000001">
    <property type="protein sequence ID" value="MFC3456775.1"/>
    <property type="molecule type" value="Genomic_DNA"/>
</dbReference>